<accession>A0A1Y1JN12</accession>
<evidence type="ECO:0000313" key="4">
    <source>
        <dbReference type="EMBL" id="GAW81783.1"/>
    </source>
</evidence>
<reference evidence="5" key="1">
    <citation type="submission" date="2017-04" db="EMBL/GenBank/DDBJ databases">
        <title>Plasmodium gonderi genome.</title>
        <authorList>
            <person name="Arisue N."/>
            <person name="Honma H."/>
            <person name="Kawai S."/>
            <person name="Tougan T."/>
            <person name="Tanabe K."/>
            <person name="Horii T."/>
        </authorList>
    </citation>
    <scope>NUCLEOTIDE SEQUENCE [LARGE SCALE GENOMIC DNA]</scope>
    <source>
        <strain evidence="5">ATCC 30045</strain>
    </source>
</reference>
<evidence type="ECO:0000256" key="1">
    <source>
        <dbReference type="ARBA" id="ARBA00006066"/>
    </source>
</evidence>
<keyword evidence="5" id="KW-1185">Reference proteome</keyword>
<feature type="transmembrane region" description="Helical" evidence="3">
    <location>
        <begin position="186"/>
        <end position="208"/>
    </location>
</feature>
<dbReference type="GO" id="GO:0006506">
    <property type="term" value="P:GPI anchor biosynthetic process"/>
    <property type="evidence" value="ECO:0007669"/>
    <property type="project" value="UniProtKB-UniPathway"/>
</dbReference>
<sequence length="256" mass="30029">MYYISFSCVWLGTLACTLAGSCLLLCVLHYIFFHFLNKKKNEFLSLLREKENVGIIIAHPDDEIMFFFPTIKLLFDKKKKAEIFLLSLSNGDYYGQGRIREKELYHVWSYIGGLKNNCKVINDPNIRDGWNFWNEKCLVDVIADYCTRNNIRKVLTFDEYGVSGHPNHISVHNSLRLLSKEKGIKVLTLNSTHLIIKYLGLFSLPFLLQTKFLTFQFNPVLLLKLMSIYRSQFVFYRILFCICSQYAYFNSFDLLN</sequence>
<dbReference type="GO" id="GO:0005783">
    <property type="term" value="C:endoplasmic reticulum"/>
    <property type="evidence" value="ECO:0007669"/>
    <property type="project" value="TreeGrafter"/>
</dbReference>
<dbReference type="Pfam" id="PF02585">
    <property type="entry name" value="PIG-L"/>
    <property type="match status" value="1"/>
</dbReference>
<dbReference type="GO" id="GO:0000225">
    <property type="term" value="F:N-acetylglucosaminylphosphatidylinositol deacetylase activity"/>
    <property type="evidence" value="ECO:0007669"/>
    <property type="project" value="UniProtKB-EC"/>
</dbReference>
<comment type="similarity">
    <text evidence="1">Belongs to the PIGL family.</text>
</comment>
<keyword evidence="3" id="KW-0472">Membrane</keyword>
<dbReference type="InterPro" id="IPR024078">
    <property type="entry name" value="LmbE-like_dom_sf"/>
</dbReference>
<gene>
    <name evidence="4" type="ORF">PGO_112340</name>
</gene>
<proteinExistence type="inferred from homology"/>
<dbReference type="AlphaFoldDB" id="A0A1Y1JN12"/>
<evidence type="ECO:0000313" key="5">
    <source>
        <dbReference type="Proteomes" id="UP000195521"/>
    </source>
</evidence>
<dbReference type="SUPFAM" id="SSF102588">
    <property type="entry name" value="LmbE-like"/>
    <property type="match status" value="1"/>
</dbReference>
<organism evidence="4 5">
    <name type="scientific">Plasmodium gonderi</name>
    <dbReference type="NCBI Taxonomy" id="77519"/>
    <lineage>
        <taxon>Eukaryota</taxon>
        <taxon>Sar</taxon>
        <taxon>Alveolata</taxon>
        <taxon>Apicomplexa</taxon>
        <taxon>Aconoidasida</taxon>
        <taxon>Haemosporida</taxon>
        <taxon>Plasmodiidae</taxon>
        <taxon>Plasmodium</taxon>
        <taxon>Plasmodium (Plasmodium)</taxon>
    </lineage>
</organism>
<keyword evidence="3" id="KW-1133">Transmembrane helix</keyword>
<keyword evidence="3" id="KW-0812">Transmembrane</keyword>
<comment type="caution">
    <text evidence="4">The sequence shown here is derived from an EMBL/GenBank/DDBJ whole genome shotgun (WGS) entry which is preliminary data.</text>
</comment>
<feature type="transmembrane region" description="Helical" evidence="3">
    <location>
        <begin position="12"/>
        <end position="33"/>
    </location>
</feature>
<protein>
    <recommendedName>
        <fullName evidence="2">N-acetylglucosaminylphosphatidylinositol deacetylase</fullName>
        <ecNumber evidence="2">3.5.1.89</ecNumber>
    </recommendedName>
</protein>
<dbReference type="GO" id="GO:0016020">
    <property type="term" value="C:membrane"/>
    <property type="evidence" value="ECO:0007669"/>
    <property type="project" value="GOC"/>
</dbReference>
<name>A0A1Y1JN12_PLAGO</name>
<dbReference type="Proteomes" id="UP000195521">
    <property type="component" value="Unassembled WGS sequence"/>
</dbReference>
<dbReference type="UniPathway" id="UPA00196"/>
<dbReference type="Gene3D" id="3.40.50.10320">
    <property type="entry name" value="LmbE-like"/>
    <property type="match status" value="1"/>
</dbReference>
<evidence type="ECO:0000256" key="2">
    <source>
        <dbReference type="ARBA" id="ARBA00012176"/>
    </source>
</evidence>
<dbReference type="EC" id="3.5.1.89" evidence="2"/>
<dbReference type="RefSeq" id="XP_028544372.1">
    <property type="nucleotide sequence ID" value="XM_028688571.1"/>
</dbReference>
<dbReference type="InterPro" id="IPR003737">
    <property type="entry name" value="GlcNAc_PI_deacetylase-related"/>
</dbReference>
<dbReference type="OMA" id="YVLESVN"/>
<dbReference type="EMBL" id="BDQF01000012">
    <property type="protein sequence ID" value="GAW81783.1"/>
    <property type="molecule type" value="Genomic_DNA"/>
</dbReference>
<dbReference type="OrthoDB" id="440160at2759"/>
<feature type="transmembrane region" description="Helical" evidence="3">
    <location>
        <begin position="228"/>
        <end position="249"/>
    </location>
</feature>
<dbReference type="GeneID" id="39748512"/>
<evidence type="ECO:0000256" key="3">
    <source>
        <dbReference type="SAM" id="Phobius"/>
    </source>
</evidence>
<dbReference type="PANTHER" id="PTHR12993">
    <property type="entry name" value="N-ACETYLGLUCOSAMINYL-PHOSPHATIDYLINOSITOL DE-N-ACETYLASE-RELATED"/>
    <property type="match status" value="1"/>
</dbReference>
<dbReference type="PANTHER" id="PTHR12993:SF11">
    <property type="entry name" value="N-ACETYLGLUCOSAMINYL-PHOSPHATIDYLINOSITOL DE-N-ACETYLASE"/>
    <property type="match status" value="1"/>
</dbReference>